<protein>
    <submittedName>
        <fullName evidence="1">Uncharacterized protein</fullName>
    </submittedName>
</protein>
<comment type="caution">
    <text evidence="1">The sequence shown here is derived from an EMBL/GenBank/DDBJ whole genome shotgun (WGS) entry which is preliminary data.</text>
</comment>
<sequence length="59" mass="6528">MSSLVNVFSAGRLAAEFLGRPEPSRMESRFSASGQVLYPHLVGISFLHQRNRQGQPDTP</sequence>
<reference evidence="1" key="1">
    <citation type="submission" date="2009-10" db="EMBL/GenBank/DDBJ databases">
        <title>Diversity of trophic interactions inside an arsenic-rich microbial ecosystem.</title>
        <authorList>
            <person name="Bertin P.N."/>
            <person name="Heinrich-Salmeron A."/>
            <person name="Pelletier E."/>
            <person name="Goulhen-Chollet F."/>
            <person name="Arsene-Ploetze F."/>
            <person name="Gallien S."/>
            <person name="Calteau A."/>
            <person name="Vallenet D."/>
            <person name="Casiot C."/>
            <person name="Chane-Woon-Ming B."/>
            <person name="Giloteaux L."/>
            <person name="Barakat M."/>
            <person name="Bonnefoy V."/>
            <person name="Bruneel O."/>
            <person name="Chandler M."/>
            <person name="Cleiss J."/>
            <person name="Duran R."/>
            <person name="Elbaz-Poulichet F."/>
            <person name="Fonknechten N."/>
            <person name="Lauga B."/>
            <person name="Mornico D."/>
            <person name="Ortet P."/>
            <person name="Schaeffer C."/>
            <person name="Siguier P."/>
            <person name="Alexander Thil Smith A."/>
            <person name="Van Dorsselaer A."/>
            <person name="Weissenbach J."/>
            <person name="Medigue C."/>
            <person name="Le Paslier D."/>
        </authorList>
    </citation>
    <scope>NUCLEOTIDE SEQUENCE</scope>
</reference>
<organism evidence="1">
    <name type="scientific">mine drainage metagenome</name>
    <dbReference type="NCBI Taxonomy" id="410659"/>
    <lineage>
        <taxon>unclassified sequences</taxon>
        <taxon>metagenomes</taxon>
        <taxon>ecological metagenomes</taxon>
    </lineage>
</organism>
<dbReference type="AlphaFoldDB" id="E6PLL5"/>
<gene>
    <name evidence="1" type="ORF">CARN2_2086</name>
</gene>
<name>E6PLL5_9ZZZZ</name>
<proteinExistence type="predicted"/>
<dbReference type="EMBL" id="CABM01000013">
    <property type="protein sequence ID" value="CBH95816.1"/>
    <property type="molecule type" value="Genomic_DNA"/>
</dbReference>
<evidence type="ECO:0000313" key="1">
    <source>
        <dbReference type="EMBL" id="CBH95816.1"/>
    </source>
</evidence>
<accession>E6PLL5</accession>